<dbReference type="SUPFAM" id="SSF54001">
    <property type="entry name" value="Cysteine proteinases"/>
    <property type="match status" value="1"/>
</dbReference>
<feature type="region of interest" description="Disordered" evidence="5">
    <location>
        <begin position="1"/>
        <end position="111"/>
    </location>
</feature>
<evidence type="ECO:0000313" key="7">
    <source>
        <dbReference type="EMBL" id="KAL3627203.1"/>
    </source>
</evidence>
<feature type="compositionally biased region" description="Basic and acidic residues" evidence="5">
    <location>
        <begin position="1"/>
        <end position="12"/>
    </location>
</feature>
<evidence type="ECO:0000256" key="1">
    <source>
        <dbReference type="ARBA" id="ARBA00005234"/>
    </source>
</evidence>
<feature type="domain" description="Ubiquitin-like protease family profile" evidence="6">
    <location>
        <begin position="557"/>
        <end position="720"/>
    </location>
</feature>
<dbReference type="GO" id="GO:0008233">
    <property type="term" value="F:peptidase activity"/>
    <property type="evidence" value="ECO:0007669"/>
    <property type="project" value="UniProtKB-KW"/>
</dbReference>
<dbReference type="Gene3D" id="3.40.395.10">
    <property type="entry name" value="Adenoviral Proteinase, Chain A"/>
    <property type="match status" value="1"/>
</dbReference>
<accession>A0ABD3CBL6</accession>
<dbReference type="InterPro" id="IPR003653">
    <property type="entry name" value="Peptidase_C48_C"/>
</dbReference>
<dbReference type="InterPro" id="IPR038765">
    <property type="entry name" value="Papain-like_cys_pep_sf"/>
</dbReference>
<keyword evidence="2" id="KW-0645">Protease</keyword>
<evidence type="ECO:0000256" key="3">
    <source>
        <dbReference type="ARBA" id="ARBA00022801"/>
    </source>
</evidence>
<keyword evidence="3" id="KW-0378">Hydrolase</keyword>
<keyword evidence="4" id="KW-0175">Coiled coil</keyword>
<evidence type="ECO:0000256" key="2">
    <source>
        <dbReference type="ARBA" id="ARBA00022670"/>
    </source>
</evidence>
<dbReference type="PANTHER" id="PTHR33018">
    <property type="entry name" value="OS10G0338966 PROTEIN-RELATED"/>
    <property type="match status" value="1"/>
</dbReference>
<dbReference type="EMBL" id="JAVIJP010000039">
    <property type="protein sequence ID" value="KAL3627203.1"/>
    <property type="molecule type" value="Genomic_DNA"/>
</dbReference>
<dbReference type="AlphaFoldDB" id="A0ABD3CBL6"/>
<feature type="compositionally biased region" description="Polar residues" evidence="5">
    <location>
        <begin position="71"/>
        <end position="89"/>
    </location>
</feature>
<name>A0ABD3CBL6_9LAMI</name>
<protein>
    <recommendedName>
        <fullName evidence="6">Ubiquitin-like protease family profile domain-containing protein</fullName>
    </recommendedName>
</protein>
<comment type="caution">
    <text evidence="7">The sequence shown here is derived from an EMBL/GenBank/DDBJ whole genome shotgun (WGS) entry which is preliminary data.</text>
</comment>
<dbReference type="Proteomes" id="UP001632038">
    <property type="component" value="Unassembled WGS sequence"/>
</dbReference>
<evidence type="ECO:0000313" key="8">
    <source>
        <dbReference type="Proteomes" id="UP001632038"/>
    </source>
</evidence>
<keyword evidence="8" id="KW-1185">Reference proteome</keyword>
<dbReference type="PROSITE" id="PS50600">
    <property type="entry name" value="ULP_PROTEASE"/>
    <property type="match status" value="1"/>
</dbReference>
<comment type="similarity">
    <text evidence="1">Belongs to the peptidase C48 family.</text>
</comment>
<proteinExistence type="inferred from homology"/>
<evidence type="ECO:0000256" key="5">
    <source>
        <dbReference type="SAM" id="MobiDB-lite"/>
    </source>
</evidence>
<feature type="coiled-coil region" evidence="4">
    <location>
        <begin position="411"/>
        <end position="439"/>
    </location>
</feature>
<evidence type="ECO:0000259" key="6">
    <source>
        <dbReference type="PROSITE" id="PS50600"/>
    </source>
</evidence>
<sequence length="764" mass="87180">MDSGGSDEHQLDNIDDIPTQHTRKRRGRGPSKLNTSKKSTTQPKIIDQCGSNKQPIGLIMDSGGTDEHQLDNINQSDADTIDDIQTQPTPKRRGRGPCKPDNSQKSTKQPKIIDQWGYNKQPIGELSAKFTTDLGILVRSKVNINMTWKMVSNDLKDQMWAEIQRDYVIDESKKGIVIAKMCIYHNQWRHKLRAKYIKKTISVGQHNREPYEAYEGQITKEDWLKFKASSETPEFQELSEKNKERALMHKHHHVMGRCGYARRIPNWKESGLINHFLPNSETGSTRPTEGDSEEIPRYAYWFCARTRLNDKNELEFPVNSEEMQRAKEQLDKVQKDHAKGTWNPDGRHDILSAVVGKPDHPGRARGFGGNVGYSDVFGREKRSKSQGIGSLSQEQLDILRAEIRSEYESPLREKVEELKAALERNKEEMATQLRETLADIGICVPAPHRTAGSPTVSQQSIYSTIPNSKSNLVGPRLTTGKRGMAEGDQNAFVPSRAPREEATLVKYPLVNTRFLKRLKDDMLELHEMLELFEPNHCRFSVPLSQEMFHYTSHEFETIISREDLTRFLTGGPLSISILQGFLLYISSRMEETEANGIGFLCPSICSHANLTTEKNATKAYLMRALLENIKSKSSLIMLPYNHLDHWMLIVICPHVRKGYVFDPASSPGPEIILKEMTLAFKIASSMVGNGRGITFSRIKCRKQPRDRDCGHYVMRYMYDIISIHPGSCDIGLEWRAKEDPYSTLELDEIRNVWSRYFIDVLSNL</sequence>
<evidence type="ECO:0000256" key="4">
    <source>
        <dbReference type="SAM" id="Coils"/>
    </source>
</evidence>
<gene>
    <name evidence="7" type="ORF">CASFOL_028566</name>
</gene>
<dbReference type="PANTHER" id="PTHR33018:SF34">
    <property type="entry name" value="OS02G0472350 PROTEIN"/>
    <property type="match status" value="1"/>
</dbReference>
<organism evidence="7 8">
    <name type="scientific">Castilleja foliolosa</name>
    <dbReference type="NCBI Taxonomy" id="1961234"/>
    <lineage>
        <taxon>Eukaryota</taxon>
        <taxon>Viridiplantae</taxon>
        <taxon>Streptophyta</taxon>
        <taxon>Embryophyta</taxon>
        <taxon>Tracheophyta</taxon>
        <taxon>Spermatophyta</taxon>
        <taxon>Magnoliopsida</taxon>
        <taxon>eudicotyledons</taxon>
        <taxon>Gunneridae</taxon>
        <taxon>Pentapetalae</taxon>
        <taxon>asterids</taxon>
        <taxon>lamiids</taxon>
        <taxon>Lamiales</taxon>
        <taxon>Orobanchaceae</taxon>
        <taxon>Pedicularideae</taxon>
        <taxon>Castillejinae</taxon>
        <taxon>Castilleja</taxon>
    </lineage>
</organism>
<reference evidence="8" key="1">
    <citation type="journal article" date="2024" name="IScience">
        <title>Strigolactones Initiate the Formation of Haustorium-like Structures in Castilleja.</title>
        <authorList>
            <person name="Buerger M."/>
            <person name="Peterson D."/>
            <person name="Chory J."/>
        </authorList>
    </citation>
    <scope>NUCLEOTIDE SEQUENCE [LARGE SCALE GENOMIC DNA]</scope>
</reference>
<dbReference type="Pfam" id="PF02902">
    <property type="entry name" value="Peptidase_C48"/>
    <property type="match status" value="1"/>
</dbReference>
<dbReference type="GO" id="GO:0006508">
    <property type="term" value="P:proteolysis"/>
    <property type="evidence" value="ECO:0007669"/>
    <property type="project" value="UniProtKB-KW"/>
</dbReference>
<feature type="compositionally biased region" description="Polar residues" evidence="5">
    <location>
        <begin position="32"/>
        <end position="54"/>
    </location>
</feature>